<dbReference type="GO" id="GO:0045122">
    <property type="term" value="P:aflatoxin biosynthetic process"/>
    <property type="evidence" value="ECO:0007669"/>
    <property type="project" value="InterPro"/>
</dbReference>
<evidence type="ECO:0000256" key="3">
    <source>
        <dbReference type="ARBA" id="ARBA00023125"/>
    </source>
</evidence>
<evidence type="ECO:0000313" key="8">
    <source>
        <dbReference type="EMBL" id="KAF2272830.1"/>
    </source>
</evidence>
<feature type="region of interest" description="Disordered" evidence="6">
    <location>
        <begin position="69"/>
        <end position="93"/>
    </location>
</feature>
<evidence type="ECO:0000256" key="5">
    <source>
        <dbReference type="ARBA" id="ARBA00023242"/>
    </source>
</evidence>
<feature type="region of interest" description="Disordered" evidence="6">
    <location>
        <begin position="103"/>
        <end position="122"/>
    </location>
</feature>
<dbReference type="InterPro" id="IPR050675">
    <property type="entry name" value="OAF3"/>
</dbReference>
<dbReference type="GO" id="GO:0003677">
    <property type="term" value="F:DNA binding"/>
    <property type="evidence" value="ECO:0007669"/>
    <property type="project" value="UniProtKB-KW"/>
</dbReference>
<name>A0A6A6J8F2_WESOR</name>
<dbReference type="OrthoDB" id="2328572at2759"/>
<protein>
    <recommendedName>
        <fullName evidence="7">Zn(2)-C6 fungal-type domain-containing protein</fullName>
    </recommendedName>
</protein>
<feature type="compositionally biased region" description="Polar residues" evidence="6">
    <location>
        <begin position="1"/>
        <end position="18"/>
    </location>
</feature>
<dbReference type="PROSITE" id="PS50048">
    <property type="entry name" value="ZN2_CY6_FUNGAL_2"/>
    <property type="match status" value="1"/>
</dbReference>
<evidence type="ECO:0000256" key="1">
    <source>
        <dbReference type="ARBA" id="ARBA00022723"/>
    </source>
</evidence>
<feature type="domain" description="Zn(2)-C6 fungal-type" evidence="7">
    <location>
        <begin position="33"/>
        <end position="63"/>
    </location>
</feature>
<dbReference type="PRINTS" id="PR00755">
    <property type="entry name" value="AFLATOXINBRP"/>
</dbReference>
<evidence type="ECO:0000256" key="4">
    <source>
        <dbReference type="ARBA" id="ARBA00023163"/>
    </source>
</evidence>
<proteinExistence type="predicted"/>
<dbReference type="PANTHER" id="PTHR31069">
    <property type="entry name" value="OLEATE-ACTIVATED TRANSCRIPTION FACTOR 1-RELATED"/>
    <property type="match status" value="1"/>
</dbReference>
<dbReference type="RefSeq" id="XP_033650369.1">
    <property type="nucleotide sequence ID" value="XM_033793651.1"/>
</dbReference>
<keyword evidence="4" id="KW-0804">Transcription</keyword>
<keyword evidence="2" id="KW-0805">Transcription regulation</keyword>
<feature type="compositionally biased region" description="Polar residues" evidence="6">
    <location>
        <begin position="103"/>
        <end position="119"/>
    </location>
</feature>
<dbReference type="Gene3D" id="4.10.240.10">
    <property type="entry name" value="Zn(2)-C6 fungal-type DNA-binding domain"/>
    <property type="match status" value="1"/>
</dbReference>
<evidence type="ECO:0000256" key="2">
    <source>
        <dbReference type="ARBA" id="ARBA00023015"/>
    </source>
</evidence>
<keyword evidence="9" id="KW-1185">Reference proteome</keyword>
<accession>A0A6A6J8F2</accession>
<dbReference type="GO" id="GO:0008270">
    <property type="term" value="F:zinc ion binding"/>
    <property type="evidence" value="ECO:0007669"/>
    <property type="project" value="InterPro"/>
</dbReference>
<sequence length="457" mass="48748">MASSQSQRPGLPSPSASRDGSAPLPDRPKLRNSCHACASSKLKCSQEKPTCSRCAKRNLTCEYVLAKRGGRKPGSRSNTTETRNSDRSSATPVLGRTEAVNLPSQANPLAPSPSSQNTDALHLPGLMHSSTEASGVVDSDRLRGFFSPMDQTLSTASTSVEPDLNDFFVSPLSFPADFSDSLLFRTGDLFSTGMSSGSTSSGSEALSAAFPGFEDAVSDLFSPFVPSSTPENWSSPGKERLAYQETFGAGLSCTCLAQALGLMKQLFPPSPARRWSSQDLGRTFSASPTTQAVIAQNETTIEALGAMLSCSCSHDDYLLAVMSLIIFKVLGWYVAVARKAPGLQSSTTGASGSSSPPDPAMPITTMAAFCLDGADSARMTAQLVLNELHRVRRLVDQLSAKLKARASKSETETVESPDLHGDTVLPLSAGMYEQLEVDLRTRLKAVSWEMIDRLRKL</sequence>
<dbReference type="InterPro" id="IPR001138">
    <property type="entry name" value="Zn2Cys6_DnaBD"/>
</dbReference>
<dbReference type="GO" id="GO:0005634">
    <property type="term" value="C:nucleus"/>
    <property type="evidence" value="ECO:0007669"/>
    <property type="project" value="InterPro"/>
</dbReference>
<dbReference type="PROSITE" id="PS00463">
    <property type="entry name" value="ZN2_CY6_FUNGAL_1"/>
    <property type="match status" value="1"/>
</dbReference>
<dbReference type="InterPro" id="IPR013700">
    <property type="entry name" value="AflR"/>
</dbReference>
<dbReference type="AlphaFoldDB" id="A0A6A6J8F2"/>
<dbReference type="InterPro" id="IPR036864">
    <property type="entry name" value="Zn2-C6_fun-type_DNA-bd_sf"/>
</dbReference>
<dbReference type="SUPFAM" id="SSF57701">
    <property type="entry name" value="Zn2/Cys6 DNA-binding domain"/>
    <property type="match status" value="1"/>
</dbReference>
<evidence type="ECO:0000259" key="7">
    <source>
        <dbReference type="PROSITE" id="PS50048"/>
    </source>
</evidence>
<dbReference type="PANTHER" id="PTHR31069:SF31">
    <property type="entry name" value="MONODICTYPHENONE CLUSTER TRANSCRIPTION FACTOR-RELATED"/>
    <property type="match status" value="1"/>
</dbReference>
<dbReference type="GO" id="GO:0000981">
    <property type="term" value="F:DNA-binding transcription factor activity, RNA polymerase II-specific"/>
    <property type="evidence" value="ECO:0007669"/>
    <property type="project" value="InterPro"/>
</dbReference>
<dbReference type="SMART" id="SM00066">
    <property type="entry name" value="GAL4"/>
    <property type="match status" value="1"/>
</dbReference>
<keyword evidence="5" id="KW-0539">Nucleus</keyword>
<reference evidence="8" key="1">
    <citation type="journal article" date="2020" name="Stud. Mycol.">
        <title>101 Dothideomycetes genomes: a test case for predicting lifestyles and emergence of pathogens.</title>
        <authorList>
            <person name="Haridas S."/>
            <person name="Albert R."/>
            <person name="Binder M."/>
            <person name="Bloem J."/>
            <person name="Labutti K."/>
            <person name="Salamov A."/>
            <person name="Andreopoulos B."/>
            <person name="Baker S."/>
            <person name="Barry K."/>
            <person name="Bills G."/>
            <person name="Bluhm B."/>
            <person name="Cannon C."/>
            <person name="Castanera R."/>
            <person name="Culley D."/>
            <person name="Daum C."/>
            <person name="Ezra D."/>
            <person name="Gonzalez J."/>
            <person name="Henrissat B."/>
            <person name="Kuo A."/>
            <person name="Liang C."/>
            <person name="Lipzen A."/>
            <person name="Lutzoni F."/>
            <person name="Magnuson J."/>
            <person name="Mondo S."/>
            <person name="Nolan M."/>
            <person name="Ohm R."/>
            <person name="Pangilinan J."/>
            <person name="Park H.-J."/>
            <person name="Ramirez L."/>
            <person name="Alfaro M."/>
            <person name="Sun H."/>
            <person name="Tritt A."/>
            <person name="Yoshinaga Y."/>
            <person name="Zwiers L.-H."/>
            <person name="Turgeon B."/>
            <person name="Goodwin S."/>
            <person name="Spatafora J."/>
            <person name="Crous P."/>
            <person name="Grigoriev I."/>
        </authorList>
    </citation>
    <scope>NUCLEOTIDE SEQUENCE</scope>
    <source>
        <strain evidence="8">CBS 379.55</strain>
    </source>
</reference>
<keyword evidence="1" id="KW-0479">Metal-binding</keyword>
<organism evidence="8 9">
    <name type="scientific">Westerdykella ornata</name>
    <dbReference type="NCBI Taxonomy" id="318751"/>
    <lineage>
        <taxon>Eukaryota</taxon>
        <taxon>Fungi</taxon>
        <taxon>Dikarya</taxon>
        <taxon>Ascomycota</taxon>
        <taxon>Pezizomycotina</taxon>
        <taxon>Dothideomycetes</taxon>
        <taxon>Pleosporomycetidae</taxon>
        <taxon>Pleosporales</taxon>
        <taxon>Sporormiaceae</taxon>
        <taxon>Westerdykella</taxon>
    </lineage>
</organism>
<dbReference type="Proteomes" id="UP000800097">
    <property type="component" value="Unassembled WGS sequence"/>
</dbReference>
<dbReference type="EMBL" id="ML986516">
    <property type="protein sequence ID" value="KAF2272830.1"/>
    <property type="molecule type" value="Genomic_DNA"/>
</dbReference>
<evidence type="ECO:0000313" key="9">
    <source>
        <dbReference type="Proteomes" id="UP000800097"/>
    </source>
</evidence>
<dbReference type="Pfam" id="PF00172">
    <property type="entry name" value="Zn_clus"/>
    <property type="match status" value="1"/>
</dbReference>
<dbReference type="GeneID" id="54546826"/>
<dbReference type="Pfam" id="PF08493">
    <property type="entry name" value="AflR"/>
    <property type="match status" value="1"/>
</dbReference>
<feature type="compositionally biased region" description="Polar residues" evidence="6">
    <location>
        <begin position="75"/>
        <end position="91"/>
    </location>
</feature>
<dbReference type="CDD" id="cd00067">
    <property type="entry name" value="GAL4"/>
    <property type="match status" value="1"/>
</dbReference>
<feature type="region of interest" description="Disordered" evidence="6">
    <location>
        <begin position="1"/>
        <end position="32"/>
    </location>
</feature>
<gene>
    <name evidence="8" type="ORF">EI97DRAFT_197193</name>
</gene>
<keyword evidence="3" id="KW-0238">DNA-binding</keyword>
<evidence type="ECO:0000256" key="6">
    <source>
        <dbReference type="SAM" id="MobiDB-lite"/>
    </source>
</evidence>